<accession>W2TX43</accession>
<name>W2TX43_NECAM</name>
<gene>
    <name evidence="1" type="ORF">NECAME_16716</name>
</gene>
<dbReference type="KEGG" id="nai:NECAME_16716"/>
<evidence type="ECO:0000313" key="2">
    <source>
        <dbReference type="Proteomes" id="UP000053676"/>
    </source>
</evidence>
<evidence type="ECO:0000313" key="1">
    <source>
        <dbReference type="EMBL" id="ETN85636.1"/>
    </source>
</evidence>
<dbReference type="AlphaFoldDB" id="W2TX43"/>
<dbReference type="EMBL" id="KI657699">
    <property type="protein sequence ID" value="ETN85636.1"/>
    <property type="molecule type" value="Genomic_DNA"/>
</dbReference>
<protein>
    <submittedName>
        <fullName evidence="1">Uncharacterized protein</fullName>
    </submittedName>
</protein>
<reference evidence="2" key="1">
    <citation type="journal article" date="2014" name="Nat. Genet.">
        <title>Genome of the human hookworm Necator americanus.</title>
        <authorList>
            <person name="Tang Y.T."/>
            <person name="Gao X."/>
            <person name="Rosa B.A."/>
            <person name="Abubucker S."/>
            <person name="Hallsworth-Pepin K."/>
            <person name="Martin J."/>
            <person name="Tyagi R."/>
            <person name="Heizer E."/>
            <person name="Zhang X."/>
            <person name="Bhonagiri-Palsikar V."/>
            <person name="Minx P."/>
            <person name="Warren W.C."/>
            <person name="Wang Q."/>
            <person name="Zhan B."/>
            <person name="Hotez P.J."/>
            <person name="Sternberg P.W."/>
            <person name="Dougall A."/>
            <person name="Gaze S.T."/>
            <person name="Mulvenna J."/>
            <person name="Sotillo J."/>
            <person name="Ranganathan S."/>
            <person name="Rabelo E.M."/>
            <person name="Wilson R.K."/>
            <person name="Felgner P.L."/>
            <person name="Bethony J."/>
            <person name="Hawdon J.M."/>
            <person name="Gasser R.B."/>
            <person name="Loukas A."/>
            <person name="Mitreva M."/>
        </authorList>
    </citation>
    <scope>NUCLEOTIDE SEQUENCE [LARGE SCALE GENOMIC DNA]</scope>
</reference>
<sequence>MIGIWKSGGKEFIFDFMELKCQKYIKFGCRRCRCKFAAEKRTGTESFLSHTPHYFKRDLSGHRLRDKVVNILESSEESNL</sequence>
<dbReference type="Proteomes" id="UP000053676">
    <property type="component" value="Unassembled WGS sequence"/>
</dbReference>
<proteinExistence type="predicted"/>
<keyword evidence="2" id="KW-1185">Reference proteome</keyword>
<organism evidence="1 2">
    <name type="scientific">Necator americanus</name>
    <name type="common">Human hookworm</name>
    <dbReference type="NCBI Taxonomy" id="51031"/>
    <lineage>
        <taxon>Eukaryota</taxon>
        <taxon>Metazoa</taxon>
        <taxon>Ecdysozoa</taxon>
        <taxon>Nematoda</taxon>
        <taxon>Chromadorea</taxon>
        <taxon>Rhabditida</taxon>
        <taxon>Rhabditina</taxon>
        <taxon>Rhabditomorpha</taxon>
        <taxon>Strongyloidea</taxon>
        <taxon>Ancylostomatidae</taxon>
        <taxon>Bunostominae</taxon>
        <taxon>Necator</taxon>
    </lineage>
</organism>